<reference evidence="3" key="1">
    <citation type="journal article" date="2021" name="PeerJ">
        <title>Extensive microbial diversity within the chicken gut microbiome revealed by metagenomics and culture.</title>
        <authorList>
            <person name="Gilroy R."/>
            <person name="Ravi A."/>
            <person name="Getino M."/>
            <person name="Pursley I."/>
            <person name="Horton D.L."/>
            <person name="Alikhan N.F."/>
            <person name="Baker D."/>
            <person name="Gharbi K."/>
            <person name="Hall N."/>
            <person name="Watson M."/>
            <person name="Adriaenssens E.M."/>
            <person name="Foster-Nyarko E."/>
            <person name="Jarju S."/>
            <person name="Secka A."/>
            <person name="Antonio M."/>
            <person name="Oren A."/>
            <person name="Chaudhuri R.R."/>
            <person name="La Ragione R."/>
            <person name="Hildebrand F."/>
            <person name="Pallen M.J."/>
        </authorList>
    </citation>
    <scope>NUCLEOTIDE SEQUENCE</scope>
    <source>
        <strain evidence="3">CHK172-16539</strain>
    </source>
</reference>
<dbReference type="Proteomes" id="UP000824063">
    <property type="component" value="Unassembled WGS sequence"/>
</dbReference>
<sequence>MSDKQMSIKAIRVNNGYTQEALAQKLGVSTKTISDWENNRVPIKPLQLFAIAYVFKIDDDLIRV</sequence>
<dbReference type="AlphaFoldDB" id="A0A9D2F6Z5"/>
<dbReference type="PANTHER" id="PTHR46558">
    <property type="entry name" value="TRACRIPTIONAL REGULATORY PROTEIN-RELATED-RELATED"/>
    <property type="match status" value="1"/>
</dbReference>
<reference evidence="3" key="2">
    <citation type="submission" date="2021-04" db="EMBL/GenBank/DDBJ databases">
        <authorList>
            <person name="Gilroy R."/>
        </authorList>
    </citation>
    <scope>NUCLEOTIDE SEQUENCE</scope>
    <source>
        <strain evidence="3">CHK172-16539</strain>
    </source>
</reference>
<evidence type="ECO:0000313" key="3">
    <source>
        <dbReference type="EMBL" id="HIZ53093.1"/>
    </source>
</evidence>
<gene>
    <name evidence="3" type="ORF">IAA20_04020</name>
</gene>
<dbReference type="EMBL" id="DXBN01000095">
    <property type="protein sequence ID" value="HIZ53093.1"/>
    <property type="molecule type" value="Genomic_DNA"/>
</dbReference>
<evidence type="ECO:0000256" key="1">
    <source>
        <dbReference type="ARBA" id="ARBA00023125"/>
    </source>
</evidence>
<dbReference type="SUPFAM" id="SSF47413">
    <property type="entry name" value="lambda repressor-like DNA-binding domains"/>
    <property type="match status" value="1"/>
</dbReference>
<comment type="caution">
    <text evidence="3">The sequence shown here is derived from an EMBL/GenBank/DDBJ whole genome shotgun (WGS) entry which is preliminary data.</text>
</comment>
<proteinExistence type="predicted"/>
<dbReference type="CDD" id="cd00093">
    <property type="entry name" value="HTH_XRE"/>
    <property type="match status" value="1"/>
</dbReference>
<dbReference type="SMART" id="SM00530">
    <property type="entry name" value="HTH_XRE"/>
    <property type="match status" value="1"/>
</dbReference>
<dbReference type="InterPro" id="IPR010982">
    <property type="entry name" value="Lambda_DNA-bd_dom_sf"/>
</dbReference>
<name>A0A9D2F6Z5_9ENTE</name>
<feature type="domain" description="HTH cro/C1-type" evidence="2">
    <location>
        <begin position="8"/>
        <end position="62"/>
    </location>
</feature>
<accession>A0A9D2F6Z5</accession>
<organism evidence="3 4">
    <name type="scientific">Candidatus Enterococcus avicola</name>
    <dbReference type="NCBI Taxonomy" id="2838561"/>
    <lineage>
        <taxon>Bacteria</taxon>
        <taxon>Bacillati</taxon>
        <taxon>Bacillota</taxon>
        <taxon>Bacilli</taxon>
        <taxon>Lactobacillales</taxon>
        <taxon>Enterococcaceae</taxon>
        <taxon>Enterococcus</taxon>
    </lineage>
</organism>
<dbReference type="PANTHER" id="PTHR46558:SF4">
    <property type="entry name" value="DNA-BIDING PHAGE PROTEIN"/>
    <property type="match status" value="1"/>
</dbReference>
<keyword evidence="1" id="KW-0238">DNA-binding</keyword>
<evidence type="ECO:0000313" key="4">
    <source>
        <dbReference type="Proteomes" id="UP000824063"/>
    </source>
</evidence>
<dbReference type="PROSITE" id="PS50943">
    <property type="entry name" value="HTH_CROC1"/>
    <property type="match status" value="1"/>
</dbReference>
<dbReference type="Pfam" id="PF01381">
    <property type="entry name" value="HTH_3"/>
    <property type="match status" value="1"/>
</dbReference>
<evidence type="ECO:0000259" key="2">
    <source>
        <dbReference type="PROSITE" id="PS50943"/>
    </source>
</evidence>
<dbReference type="InterPro" id="IPR001387">
    <property type="entry name" value="Cro/C1-type_HTH"/>
</dbReference>
<dbReference type="GO" id="GO:0003677">
    <property type="term" value="F:DNA binding"/>
    <property type="evidence" value="ECO:0007669"/>
    <property type="project" value="UniProtKB-KW"/>
</dbReference>
<dbReference type="Gene3D" id="1.10.260.40">
    <property type="entry name" value="lambda repressor-like DNA-binding domains"/>
    <property type="match status" value="1"/>
</dbReference>
<protein>
    <submittedName>
        <fullName evidence="3">Helix-turn-helix transcriptional regulator</fullName>
    </submittedName>
</protein>